<dbReference type="InterPro" id="IPR036236">
    <property type="entry name" value="Znf_C2H2_sf"/>
</dbReference>
<evidence type="ECO:0000313" key="2">
    <source>
        <dbReference type="EMBL" id="CAD7232876.1"/>
    </source>
</evidence>
<feature type="compositionally biased region" description="Basic and acidic residues" evidence="1">
    <location>
        <begin position="1"/>
        <end position="19"/>
    </location>
</feature>
<evidence type="ECO:0000256" key="1">
    <source>
        <dbReference type="SAM" id="MobiDB-lite"/>
    </source>
</evidence>
<proteinExistence type="predicted"/>
<feature type="region of interest" description="Disordered" evidence="1">
    <location>
        <begin position="1"/>
        <end position="22"/>
    </location>
</feature>
<dbReference type="OrthoDB" id="6382221at2759"/>
<dbReference type="SUPFAM" id="SSF57667">
    <property type="entry name" value="beta-beta-alpha zinc fingers"/>
    <property type="match status" value="1"/>
</dbReference>
<reference evidence="2" key="1">
    <citation type="submission" date="2020-11" db="EMBL/GenBank/DDBJ databases">
        <authorList>
            <person name="Tran Van P."/>
        </authorList>
    </citation>
    <scope>NUCLEOTIDE SEQUENCE</scope>
</reference>
<dbReference type="Gene3D" id="3.30.160.60">
    <property type="entry name" value="Classic Zinc Finger"/>
    <property type="match status" value="1"/>
</dbReference>
<gene>
    <name evidence="2" type="ORF">CTOB1V02_LOCUS10702</name>
</gene>
<name>A0A7R8WQM9_9CRUS</name>
<dbReference type="AlphaFoldDB" id="A0A7R8WQM9"/>
<dbReference type="EMBL" id="OB665263">
    <property type="protein sequence ID" value="CAD7232876.1"/>
    <property type="molecule type" value="Genomic_DNA"/>
</dbReference>
<organism evidence="2">
    <name type="scientific">Cyprideis torosa</name>
    <dbReference type="NCBI Taxonomy" id="163714"/>
    <lineage>
        <taxon>Eukaryota</taxon>
        <taxon>Metazoa</taxon>
        <taxon>Ecdysozoa</taxon>
        <taxon>Arthropoda</taxon>
        <taxon>Crustacea</taxon>
        <taxon>Oligostraca</taxon>
        <taxon>Ostracoda</taxon>
        <taxon>Podocopa</taxon>
        <taxon>Podocopida</taxon>
        <taxon>Cytherocopina</taxon>
        <taxon>Cytheroidea</taxon>
        <taxon>Cytherideidae</taxon>
        <taxon>Cyprideis</taxon>
    </lineage>
</organism>
<accession>A0A7R8WQM9</accession>
<sequence>MNSEIEKDPSGIEIPRTDDGYALPKFDSDEMLTDQNEFPESGETLPLTDFVPGSTDNNNQTSGARAQCSFKILVLDLVLLRATAFTCSQEHWREALCLQGSWKIIHSKHTDKLIQVAWSWSETPSLQHLRGKGFADKSALVRHKLIYSEEKPFGCRICMKAFADRSVLVISGSHAHHFLLQVFCAIFDR</sequence>
<protein>
    <submittedName>
        <fullName evidence="2">Uncharacterized protein</fullName>
    </submittedName>
</protein>